<evidence type="ECO:0000313" key="3">
    <source>
        <dbReference type="Proteomes" id="UP000373149"/>
    </source>
</evidence>
<keyword evidence="1" id="KW-0812">Transmembrane</keyword>
<sequence length="166" mass="17231">MASIAPARALLLLTTGLICLMTATGAIVGALLGGAFLALIAATSAGAAGLVGSVLVRRRALTGFALAQREAGLRGYGEGIAHGVLLHISVYEAAVFPRSGPVGVTPEERLARRTIAYRMAALEEVPRRVREAAADALAALDEADRTRSEETLAQLAGVVRQEYARP</sequence>
<evidence type="ECO:0000313" key="2">
    <source>
        <dbReference type="EMBL" id="MPY55430.1"/>
    </source>
</evidence>
<evidence type="ECO:0000256" key="1">
    <source>
        <dbReference type="SAM" id="Phobius"/>
    </source>
</evidence>
<keyword evidence="3" id="KW-1185">Reference proteome</keyword>
<organism evidence="2 3">
    <name type="scientific">Streptomyces acidicola</name>
    <dbReference type="NCBI Taxonomy" id="2596892"/>
    <lineage>
        <taxon>Bacteria</taxon>
        <taxon>Bacillati</taxon>
        <taxon>Actinomycetota</taxon>
        <taxon>Actinomycetes</taxon>
        <taxon>Kitasatosporales</taxon>
        <taxon>Streptomycetaceae</taxon>
        <taxon>Streptomyces</taxon>
    </lineage>
</organism>
<feature type="transmembrane region" description="Helical" evidence="1">
    <location>
        <begin position="35"/>
        <end position="56"/>
    </location>
</feature>
<dbReference type="RefSeq" id="WP_131567805.1">
    <property type="nucleotide sequence ID" value="NZ_VMNX01000440.1"/>
</dbReference>
<keyword evidence="1" id="KW-0472">Membrane</keyword>
<name>A0A5N8X7J1_9ACTN</name>
<protein>
    <submittedName>
        <fullName evidence="2">Uncharacterized protein</fullName>
    </submittedName>
</protein>
<comment type="caution">
    <text evidence="2">The sequence shown here is derived from an EMBL/GenBank/DDBJ whole genome shotgun (WGS) entry which is preliminary data.</text>
</comment>
<reference evidence="2 3" key="1">
    <citation type="submission" date="2019-09" db="EMBL/GenBank/DDBJ databases">
        <authorList>
            <person name="Duangmal K."/>
            <person name="Teo W.F.A."/>
            <person name="Lipun K."/>
        </authorList>
    </citation>
    <scope>NUCLEOTIDE SEQUENCE [LARGE SCALE GENOMIC DNA]</scope>
    <source>
        <strain evidence="2 3">K1PN6</strain>
    </source>
</reference>
<dbReference type="EMBL" id="VMNX01000440">
    <property type="protein sequence ID" value="MPY55430.1"/>
    <property type="molecule type" value="Genomic_DNA"/>
</dbReference>
<dbReference type="Proteomes" id="UP000373149">
    <property type="component" value="Unassembled WGS sequence"/>
</dbReference>
<accession>A0A5N8X7J1</accession>
<proteinExistence type="predicted"/>
<dbReference type="AlphaFoldDB" id="A0A5N8X7J1"/>
<keyword evidence="1" id="KW-1133">Transmembrane helix</keyword>
<gene>
    <name evidence="2" type="ORF">FPZ41_45620</name>
</gene>